<dbReference type="PANTHER" id="PTHR30146">
    <property type="entry name" value="LACI-RELATED TRANSCRIPTIONAL REPRESSOR"/>
    <property type="match status" value="1"/>
</dbReference>
<sequence length="337" mass="36180">MKDVARHASVSVSTVSYVLNGTGPVSQERRERVLEAVKMLSYTPNEAARGLRQRSAPTVGLIVPDLTNPYFAMIAEGVERYSSERDALVVLCAPEVAGTSSSEPTTTRLLRSQRLSGCIFLSGASAVPRSLMELTELGPVVLVDELLPGFGLPAVVSDNRSGARAVAAHVLSMGHRRVGIIGGPSTLWSSHQRLAGYREAFASGGIEPDSIPLEVGDYRQESGFDAARLLMARSAGSDRITALVCANDLMAVGAIEYLRSQSLRVPEDVSVVGFDDVPFARSLTPRLTTVRQPAHDMGARAAELLFSLLENPDMSPPDYEPLPVELMVRDSVQPPRA</sequence>
<dbReference type="EMBL" id="JBHSTI010000002">
    <property type="protein sequence ID" value="MFC6236666.1"/>
    <property type="molecule type" value="Genomic_DNA"/>
</dbReference>
<gene>
    <name evidence="5" type="ORF">ACFQGU_02155</name>
</gene>
<dbReference type="Gene3D" id="1.10.260.40">
    <property type="entry name" value="lambda repressor-like DNA-binding domains"/>
    <property type="match status" value="1"/>
</dbReference>
<name>A0ABW1SW78_9ACTN</name>
<evidence type="ECO:0000259" key="4">
    <source>
        <dbReference type="PROSITE" id="PS50932"/>
    </source>
</evidence>
<feature type="domain" description="HTH lacI-type" evidence="4">
    <location>
        <begin position="1"/>
        <end position="53"/>
    </location>
</feature>
<dbReference type="InterPro" id="IPR028082">
    <property type="entry name" value="Peripla_BP_I"/>
</dbReference>
<keyword evidence="1" id="KW-0805">Transcription regulation</keyword>
<keyword evidence="2 5" id="KW-0238">DNA-binding</keyword>
<evidence type="ECO:0000256" key="2">
    <source>
        <dbReference type="ARBA" id="ARBA00023125"/>
    </source>
</evidence>
<dbReference type="SUPFAM" id="SSF53822">
    <property type="entry name" value="Periplasmic binding protein-like I"/>
    <property type="match status" value="1"/>
</dbReference>
<dbReference type="SUPFAM" id="SSF47413">
    <property type="entry name" value="lambda repressor-like DNA-binding domains"/>
    <property type="match status" value="1"/>
</dbReference>
<dbReference type="Pfam" id="PF00356">
    <property type="entry name" value="LacI"/>
    <property type="match status" value="1"/>
</dbReference>
<reference evidence="6" key="1">
    <citation type="journal article" date="2019" name="Int. J. Syst. Evol. Microbiol.">
        <title>The Global Catalogue of Microorganisms (GCM) 10K type strain sequencing project: providing services to taxonomists for standard genome sequencing and annotation.</title>
        <authorList>
            <consortium name="The Broad Institute Genomics Platform"/>
            <consortium name="The Broad Institute Genome Sequencing Center for Infectious Disease"/>
            <person name="Wu L."/>
            <person name="Ma J."/>
        </authorList>
    </citation>
    <scope>NUCLEOTIDE SEQUENCE [LARGE SCALE GENOMIC DNA]</scope>
    <source>
        <strain evidence="6">CGMCC 4.7317</strain>
    </source>
</reference>
<dbReference type="InterPro" id="IPR000843">
    <property type="entry name" value="HTH_LacI"/>
</dbReference>
<dbReference type="InterPro" id="IPR046335">
    <property type="entry name" value="LacI/GalR-like_sensor"/>
</dbReference>
<accession>A0ABW1SW78</accession>
<dbReference type="GO" id="GO:0003677">
    <property type="term" value="F:DNA binding"/>
    <property type="evidence" value="ECO:0007669"/>
    <property type="project" value="UniProtKB-KW"/>
</dbReference>
<comment type="caution">
    <text evidence="5">The sequence shown here is derived from an EMBL/GenBank/DDBJ whole genome shotgun (WGS) entry which is preliminary data.</text>
</comment>
<evidence type="ECO:0000313" key="6">
    <source>
        <dbReference type="Proteomes" id="UP001596138"/>
    </source>
</evidence>
<evidence type="ECO:0000256" key="3">
    <source>
        <dbReference type="ARBA" id="ARBA00023163"/>
    </source>
</evidence>
<dbReference type="CDD" id="cd06267">
    <property type="entry name" value="PBP1_LacI_sugar_binding-like"/>
    <property type="match status" value="1"/>
</dbReference>
<dbReference type="PANTHER" id="PTHR30146:SF153">
    <property type="entry name" value="LACTOSE OPERON REPRESSOR"/>
    <property type="match status" value="1"/>
</dbReference>
<keyword evidence="3" id="KW-0804">Transcription</keyword>
<dbReference type="Pfam" id="PF13377">
    <property type="entry name" value="Peripla_BP_3"/>
    <property type="match status" value="1"/>
</dbReference>
<evidence type="ECO:0000313" key="5">
    <source>
        <dbReference type="EMBL" id="MFC6236666.1"/>
    </source>
</evidence>
<dbReference type="InterPro" id="IPR010982">
    <property type="entry name" value="Lambda_DNA-bd_dom_sf"/>
</dbReference>
<dbReference type="Proteomes" id="UP001596138">
    <property type="component" value="Unassembled WGS sequence"/>
</dbReference>
<dbReference type="Gene3D" id="3.40.50.2300">
    <property type="match status" value="2"/>
</dbReference>
<proteinExistence type="predicted"/>
<dbReference type="PROSITE" id="PS00356">
    <property type="entry name" value="HTH_LACI_1"/>
    <property type="match status" value="1"/>
</dbReference>
<dbReference type="RefSeq" id="WP_386763705.1">
    <property type="nucleotide sequence ID" value="NZ_JBHSTI010000002.1"/>
</dbReference>
<dbReference type="PROSITE" id="PS50932">
    <property type="entry name" value="HTH_LACI_2"/>
    <property type="match status" value="1"/>
</dbReference>
<dbReference type="CDD" id="cd01392">
    <property type="entry name" value="HTH_LacI"/>
    <property type="match status" value="1"/>
</dbReference>
<organism evidence="5 6">
    <name type="scientific">Longivirga aurantiaca</name>
    <dbReference type="NCBI Taxonomy" id="1837743"/>
    <lineage>
        <taxon>Bacteria</taxon>
        <taxon>Bacillati</taxon>
        <taxon>Actinomycetota</taxon>
        <taxon>Actinomycetes</taxon>
        <taxon>Sporichthyales</taxon>
        <taxon>Sporichthyaceae</taxon>
        <taxon>Longivirga</taxon>
    </lineage>
</organism>
<keyword evidence="6" id="KW-1185">Reference proteome</keyword>
<protein>
    <submittedName>
        <fullName evidence="5">LacI family DNA-binding transcriptional regulator</fullName>
    </submittedName>
</protein>
<evidence type="ECO:0000256" key="1">
    <source>
        <dbReference type="ARBA" id="ARBA00023015"/>
    </source>
</evidence>
<dbReference type="SMART" id="SM00354">
    <property type="entry name" value="HTH_LACI"/>
    <property type="match status" value="1"/>
</dbReference>